<dbReference type="Proteomes" id="UP001216139">
    <property type="component" value="Chromosome"/>
</dbReference>
<accession>A0ABY7TFG2</accession>
<evidence type="ECO:0000313" key="2">
    <source>
        <dbReference type="Proteomes" id="UP001216139"/>
    </source>
</evidence>
<name>A0ABY7TFG2_9SPHI</name>
<keyword evidence="2" id="KW-1185">Reference proteome</keyword>
<dbReference type="EMBL" id="CP117167">
    <property type="protein sequence ID" value="WCT14829.1"/>
    <property type="molecule type" value="Genomic_DNA"/>
</dbReference>
<organism evidence="1 2">
    <name type="scientific">Mucilaginibacter jinjuensis</name>
    <dbReference type="NCBI Taxonomy" id="1176721"/>
    <lineage>
        <taxon>Bacteria</taxon>
        <taxon>Pseudomonadati</taxon>
        <taxon>Bacteroidota</taxon>
        <taxon>Sphingobacteriia</taxon>
        <taxon>Sphingobacteriales</taxon>
        <taxon>Sphingobacteriaceae</taxon>
        <taxon>Mucilaginibacter</taxon>
    </lineage>
</organism>
<protein>
    <submittedName>
        <fullName evidence="1">Uncharacterized protein</fullName>
    </submittedName>
</protein>
<dbReference type="RefSeq" id="WP_273633323.1">
    <property type="nucleotide sequence ID" value="NZ_CP117167.1"/>
</dbReference>
<gene>
    <name evidence="1" type="ORF">PQO05_12865</name>
</gene>
<evidence type="ECO:0000313" key="1">
    <source>
        <dbReference type="EMBL" id="WCT14829.1"/>
    </source>
</evidence>
<proteinExistence type="predicted"/>
<sequence length="116" mass="13324">MNSEIKMAINQAPEGFPGLSEVAQRNAERLIMYITGRGMLDYITLNTTFSGGLSIFLVMKQWQFYMHSTNEGNIVYILWKGKQQYDCGYDTCDAYLPKLIFYLNTIKFNQENAVLA</sequence>
<reference evidence="1 2" key="1">
    <citation type="submission" date="2023-02" db="EMBL/GenBank/DDBJ databases">
        <title>Genome sequence of Mucilaginibacter jinjuensis strain KACC 16571.</title>
        <authorList>
            <person name="Kim S."/>
            <person name="Heo J."/>
            <person name="Kwon S.-W."/>
        </authorList>
    </citation>
    <scope>NUCLEOTIDE SEQUENCE [LARGE SCALE GENOMIC DNA]</scope>
    <source>
        <strain evidence="1 2">KACC 16571</strain>
    </source>
</reference>